<dbReference type="Proteomes" id="UP000254235">
    <property type="component" value="Unassembled WGS sequence"/>
</dbReference>
<gene>
    <name evidence="1" type="ORF">NCTC13043_01944</name>
</gene>
<organism evidence="1 2">
    <name type="scientific">Prevotella pallens</name>
    <dbReference type="NCBI Taxonomy" id="60133"/>
    <lineage>
        <taxon>Bacteria</taxon>
        <taxon>Pseudomonadati</taxon>
        <taxon>Bacteroidota</taxon>
        <taxon>Bacteroidia</taxon>
        <taxon>Bacteroidales</taxon>
        <taxon>Prevotellaceae</taxon>
        <taxon>Prevotella</taxon>
    </lineage>
</organism>
<evidence type="ECO:0000313" key="2">
    <source>
        <dbReference type="Proteomes" id="UP000254235"/>
    </source>
</evidence>
<dbReference type="OrthoDB" id="1031347at2"/>
<protein>
    <submittedName>
        <fullName evidence="1">Uncharacterized protein</fullName>
    </submittedName>
</protein>
<dbReference type="SUPFAM" id="SSF49785">
    <property type="entry name" value="Galactose-binding domain-like"/>
    <property type="match status" value="1"/>
</dbReference>
<dbReference type="Gene3D" id="2.60.120.260">
    <property type="entry name" value="Galactose-binding domain-like"/>
    <property type="match status" value="1"/>
</dbReference>
<accession>A0A379G929</accession>
<proteinExistence type="predicted"/>
<name>A0A379G929_9BACT</name>
<sequence>MGQIIVHKRNGEVRYVLDSTAKLCTVKSAEQKRDLLGEDTVTVKTESATAMEYMVGDYIEVFGDVYTLNKINEPTKIGERKFENTMVFEGLQYKLLDAQYRNTDAAGHNPSGEFQLVANMGLLMNLLINNIKRVAAPLGEVWELGDCIETEYKDFSFSKENCLGVLQRVCKDFNTEFEIEVVAHKHYKLHIRKAGKLFPATFSFGMGGGIYKLKRKNVNSNDIVTRLYVEGGTKNITTNYRNGAQRLRIADNEESYIDNKQAIAAFGVKEGSRVYEDIYPHRTGVVSSIVEGDIFKFVDNTMFDLKEKDTNGNTRWLIDGTAAKLKFVGNSNLAGYEFEIADYDTKTQTFTINQYEDKRGLKIPSAATAYQIKKGDKYVLLDIIMPNDPYVVDAETELKKAGTKDLEADSQPKVEYELEFASLLLKRRFGVDGSLPNLFKVGDYLPVKDKDINVDKAIRIKGFTRDCYKDEYSYKLTISDTAEVNIIEKLIIDNEEQNKLITLNQLTDVAKARANWRTTQELLNMVFDGDGFFDATNIRPNSIETLMLSVGNRAGQFILQNIVIEANAAVNGKPNPNLVRIGSNNGVLIHYAIEENNRTWNIGENTITLTSNGAYYLYARCTKAAGESGASLIFSQTRYAVDTGAYYYFPVGVLSSVYNGYRELTTTYGATRITGRTINCGRIESIDKRTYFDLDNSEIGGNIKFVSTDGTMKSIEELEHLVNTTSTALDGVNEIIEGLQSQVDGTVEYWFGAGVPTLGTAPANQWTTELDKKTHLGDLYTDTATGLEYRFTKEGETYKWVNIPSTGIGQAIQTANNALETASSKNHTFLTANANTYPKPPYKIGDLWITLNDYKIRICTKEREALSGYSSSDWKDAGYTDDTNANAALQQLTDLATDGIITPSEKIKLKDELANIKVDYSTVKAKAQMAGCPTIGFDAAYSTLLAYVSALLSNMQANSTGVNKTTYNGNFSAYYKERTNLLDAVSKQYVDSVEVGNGNYIGNSAYFTDLKGWFHNPNDGIDINLGGTVFTQNVSPIYADSIMGNVMRFRKTNQKDIWFLHTPFAKAGGNILLPNEKFGSGITYTLAFWVKANAPIQLNMGFMNPQGDKRVAPYKYFTADTKWKRVVYTFVATGDSQPDTELYFRTDTADMQFTDLYMTKFVLVEGNKAPEWNSSNQEVQSMIKANKDLLKAITQNYTQIEGGLILSTFLKLGALQKSGAWVESAGLKAMLNSTDEIAAYFGGTYQEALAGDKEGMTIIYHNGKLKALNAEITGTINATNGTFSGKLDGVTGTFRVLQAVDSNGNVKAEIGFNSSEGKLYFSGDMQHQGTKNGRSLRFYSSDIWCRGSFGARERNVLVIKGAYGYYYPNGVYADGNYVNLASKTSSNGERYYEVNCYGQNGDYSGFPVDTIIFNIQGGTVFQYCLNAASTQRIMVINGNDSSNNVKIFSNGRAVVWNGGELAEVVQMPTSSSFTTPSINTNHLGAGLLVGAFRDNNWQ</sequence>
<dbReference type="EMBL" id="UGTP01000002">
    <property type="protein sequence ID" value="SUC37455.1"/>
    <property type="molecule type" value="Genomic_DNA"/>
</dbReference>
<dbReference type="GeneID" id="78571589"/>
<evidence type="ECO:0000313" key="1">
    <source>
        <dbReference type="EMBL" id="SUC37455.1"/>
    </source>
</evidence>
<dbReference type="InterPro" id="IPR008979">
    <property type="entry name" value="Galactose-bd-like_sf"/>
</dbReference>
<dbReference type="RefSeq" id="WP_115083907.1">
    <property type="nucleotide sequence ID" value="NZ_UGTP01000002.1"/>
</dbReference>
<reference evidence="1 2" key="1">
    <citation type="submission" date="2018-06" db="EMBL/GenBank/DDBJ databases">
        <authorList>
            <consortium name="Pathogen Informatics"/>
            <person name="Doyle S."/>
        </authorList>
    </citation>
    <scope>NUCLEOTIDE SEQUENCE [LARGE SCALE GENOMIC DNA]</scope>
    <source>
        <strain evidence="1 2">NCTC13043</strain>
    </source>
</reference>